<name>A0A9W4WWN3_9GLOM</name>
<dbReference type="EMBL" id="CAMKVN010003391">
    <property type="protein sequence ID" value="CAI2184603.1"/>
    <property type="molecule type" value="Genomic_DNA"/>
</dbReference>
<evidence type="ECO:0000313" key="2">
    <source>
        <dbReference type="Proteomes" id="UP001153678"/>
    </source>
</evidence>
<accession>A0A9W4WWN3</accession>
<reference evidence="1" key="1">
    <citation type="submission" date="2022-08" db="EMBL/GenBank/DDBJ databases">
        <authorList>
            <person name="Kallberg Y."/>
            <person name="Tangrot J."/>
            <person name="Rosling A."/>
        </authorList>
    </citation>
    <scope>NUCLEOTIDE SEQUENCE</scope>
    <source>
        <strain evidence="1">Wild A</strain>
    </source>
</reference>
<proteinExistence type="predicted"/>
<dbReference type="AlphaFoldDB" id="A0A9W4WWN3"/>
<evidence type="ECO:0000313" key="1">
    <source>
        <dbReference type="EMBL" id="CAI2184603.1"/>
    </source>
</evidence>
<sequence length="290" mass="32961">MTHLNISFNILNQGTSLPSNPNAPVYRLKTVPTTIFHQHIKRALSYYGPIEIMEDKFKIRYDSSWDDLNTMTSSSLSVDISSLGYMDDVNWIASSKEDEYILDPFHLKFGSSSISITPELGSVHFLVPFTNNTTILYNECNTLSAPIRRLLKSNSKFASSAPDCFFKGNNFYNLNDLWNQQMRLTGRLQPLVVGINKIFESNGCLKKFMNLLLLEELKGLLIISNTMAKDGTEDDFIIDYDFLNDEKKIPYGDNVTKELLKYQNNTIVANIDDDYNVHGLRMITTTSTSS</sequence>
<protein>
    <submittedName>
        <fullName evidence="1">5975_t:CDS:1</fullName>
    </submittedName>
</protein>
<comment type="caution">
    <text evidence="1">The sequence shown here is derived from an EMBL/GenBank/DDBJ whole genome shotgun (WGS) entry which is preliminary data.</text>
</comment>
<organism evidence="1 2">
    <name type="scientific">Funneliformis geosporum</name>
    <dbReference type="NCBI Taxonomy" id="1117311"/>
    <lineage>
        <taxon>Eukaryota</taxon>
        <taxon>Fungi</taxon>
        <taxon>Fungi incertae sedis</taxon>
        <taxon>Mucoromycota</taxon>
        <taxon>Glomeromycotina</taxon>
        <taxon>Glomeromycetes</taxon>
        <taxon>Glomerales</taxon>
        <taxon>Glomeraceae</taxon>
        <taxon>Funneliformis</taxon>
    </lineage>
</organism>
<dbReference type="Proteomes" id="UP001153678">
    <property type="component" value="Unassembled WGS sequence"/>
</dbReference>
<keyword evidence="2" id="KW-1185">Reference proteome</keyword>
<feature type="non-terminal residue" evidence="1">
    <location>
        <position position="290"/>
    </location>
</feature>
<gene>
    <name evidence="1" type="ORF">FWILDA_LOCUS11660</name>
</gene>
<dbReference type="OrthoDB" id="2435398at2759"/>